<dbReference type="PANTHER" id="PTHR15414:SF0">
    <property type="entry name" value="ENDOPLASMIC RETICULUM LECTIN 1"/>
    <property type="match status" value="1"/>
</dbReference>
<feature type="compositionally biased region" description="Basic and acidic residues" evidence="8">
    <location>
        <begin position="310"/>
        <end position="332"/>
    </location>
</feature>
<dbReference type="PROSITE" id="PS51914">
    <property type="entry name" value="MRH"/>
    <property type="match status" value="1"/>
</dbReference>
<dbReference type="EMBL" id="PQFF01000352">
    <property type="protein sequence ID" value="RHZ56985.1"/>
    <property type="molecule type" value="Genomic_DNA"/>
</dbReference>
<dbReference type="InterPro" id="IPR044865">
    <property type="entry name" value="MRH_dom"/>
</dbReference>
<gene>
    <name evidence="10" type="ORF">Glove_395g24</name>
</gene>
<dbReference type="STRING" id="1348612.A0A397H1G7"/>
<reference evidence="10 11" key="1">
    <citation type="submission" date="2018-08" db="EMBL/GenBank/DDBJ databases">
        <title>Genome and evolution of the arbuscular mycorrhizal fungus Diversispora epigaea (formerly Glomus versiforme) and its bacterial endosymbionts.</title>
        <authorList>
            <person name="Sun X."/>
            <person name="Fei Z."/>
            <person name="Harrison M."/>
        </authorList>
    </citation>
    <scope>NUCLEOTIDE SEQUENCE [LARGE SCALE GENOMIC DNA]</scope>
    <source>
        <strain evidence="10 11">IT104</strain>
    </source>
</reference>
<dbReference type="Proteomes" id="UP000266861">
    <property type="component" value="Unassembled WGS sequence"/>
</dbReference>
<evidence type="ECO:0000256" key="4">
    <source>
        <dbReference type="ARBA" id="ARBA00022729"/>
    </source>
</evidence>
<sequence>MKSSFVLGKIISRFILGFSFSCWFSIPKYFINAYSISWVYDDLVSYPQYKVVFNQNQIIQNSSLENYVLDNVQSGNEMTFSVSKENFNDPEMTKPTSLIMRAASGQPYLCQIPFVNQSEPDEIPEEKIDHAVLLKKGLELLEPMKNQCLHYINGWWTYEYCHLKHVRQYHSVQQSELVVSEGPIFLLGKYDPSVATLPPSNKGHNTGNKEGTDLQVVSGKKYLVQRLGHGTKCDLTGRPRKVEIEFHCVPQTRDSIVMVKEIHTCHYLVVIHTPRLCNDPAFHSKTSYNVHPIECRPIVSDAQYEHKRKSLESGSHEEEASKIDNEKVDETNNKLSFKNNKDEVKKREKLKTIVDKVQDQTRKKRRDDSSSDHPKMDNNDGNEGTSNGGDGGENVEQEHKIHIFFIDENGQLKKIDNLEQQQLLSSTDSEENFKEVVINDRKFRIVPKIRKYVHVKEKSQQVQLSQIYEKNFEEEMIIDDGDDDENKSK</sequence>
<dbReference type="SUPFAM" id="SSF50911">
    <property type="entry name" value="Mannose 6-phosphate receptor domain"/>
    <property type="match status" value="1"/>
</dbReference>
<dbReference type="InterPro" id="IPR045149">
    <property type="entry name" value="OS-9-like"/>
</dbReference>
<comment type="similarity">
    <text evidence="2">Belongs to the OS-9 family.</text>
</comment>
<organism evidence="10 11">
    <name type="scientific">Diversispora epigaea</name>
    <dbReference type="NCBI Taxonomy" id="1348612"/>
    <lineage>
        <taxon>Eukaryota</taxon>
        <taxon>Fungi</taxon>
        <taxon>Fungi incertae sedis</taxon>
        <taxon>Mucoromycota</taxon>
        <taxon>Glomeromycotina</taxon>
        <taxon>Glomeromycetes</taxon>
        <taxon>Diversisporales</taxon>
        <taxon>Diversisporaceae</taxon>
        <taxon>Diversispora</taxon>
    </lineage>
</organism>
<dbReference type="GO" id="GO:0030970">
    <property type="term" value="P:retrograde protein transport, ER to cytosol"/>
    <property type="evidence" value="ECO:0007669"/>
    <property type="project" value="TreeGrafter"/>
</dbReference>
<dbReference type="GO" id="GO:0030968">
    <property type="term" value="P:endoplasmic reticulum unfolded protein response"/>
    <property type="evidence" value="ECO:0007669"/>
    <property type="project" value="InterPro"/>
</dbReference>
<feature type="domain" description="MRH" evidence="9">
    <location>
        <begin position="146"/>
        <end position="279"/>
    </location>
</feature>
<dbReference type="Pfam" id="PF07915">
    <property type="entry name" value="PRKCSH"/>
    <property type="match status" value="1"/>
</dbReference>
<evidence type="ECO:0000256" key="7">
    <source>
        <dbReference type="ARBA" id="ARBA00023157"/>
    </source>
</evidence>
<dbReference type="GO" id="GO:0030246">
    <property type="term" value="F:carbohydrate binding"/>
    <property type="evidence" value="ECO:0007669"/>
    <property type="project" value="UniProtKB-KW"/>
</dbReference>
<dbReference type="InterPro" id="IPR009011">
    <property type="entry name" value="Man6P_isomerase_rcpt-bd_dom_sf"/>
</dbReference>
<comment type="caution">
    <text evidence="10">The sequence shown here is derived from an EMBL/GenBank/DDBJ whole genome shotgun (WGS) entry which is preliminary data.</text>
</comment>
<name>A0A397H1G7_9GLOM</name>
<evidence type="ECO:0000256" key="6">
    <source>
        <dbReference type="ARBA" id="ARBA00022824"/>
    </source>
</evidence>
<keyword evidence="5" id="KW-0430">Lectin</keyword>
<evidence type="ECO:0000256" key="5">
    <source>
        <dbReference type="ARBA" id="ARBA00022734"/>
    </source>
</evidence>
<dbReference type="PANTHER" id="PTHR15414">
    <property type="entry name" value="OS-9-RELATED"/>
    <property type="match status" value="1"/>
</dbReference>
<keyword evidence="4" id="KW-0732">Signal</keyword>
<evidence type="ECO:0000313" key="11">
    <source>
        <dbReference type="Proteomes" id="UP000266861"/>
    </source>
</evidence>
<dbReference type="GO" id="GO:0005789">
    <property type="term" value="C:endoplasmic reticulum membrane"/>
    <property type="evidence" value="ECO:0007669"/>
    <property type="project" value="UniProtKB-SubCell"/>
</dbReference>
<dbReference type="InterPro" id="IPR012913">
    <property type="entry name" value="OS9-like_dom"/>
</dbReference>
<evidence type="ECO:0000256" key="1">
    <source>
        <dbReference type="ARBA" id="ARBA00004367"/>
    </source>
</evidence>
<dbReference type="AlphaFoldDB" id="A0A397H1G7"/>
<keyword evidence="7" id="KW-1015">Disulfide bond</keyword>
<dbReference type="Gene3D" id="2.70.130.10">
    <property type="entry name" value="Mannose-6-phosphate receptor binding domain"/>
    <property type="match status" value="1"/>
</dbReference>
<evidence type="ECO:0000256" key="3">
    <source>
        <dbReference type="ARBA" id="ARBA00018727"/>
    </source>
</evidence>
<evidence type="ECO:0000256" key="2">
    <source>
        <dbReference type="ARBA" id="ARBA00009918"/>
    </source>
</evidence>
<feature type="region of interest" description="Disordered" evidence="8">
    <location>
        <begin position="306"/>
        <end position="394"/>
    </location>
</feature>
<comment type="subcellular location">
    <subcellularLocation>
        <location evidence="1">Endoplasmic reticulum membrane</location>
        <topology evidence="1">Peripheral membrane protein</topology>
        <orientation evidence="1">Lumenal side</orientation>
    </subcellularLocation>
</comment>
<dbReference type="OrthoDB" id="448954at2759"/>
<evidence type="ECO:0000259" key="9">
    <source>
        <dbReference type="PROSITE" id="PS51914"/>
    </source>
</evidence>
<feature type="compositionally biased region" description="Basic and acidic residues" evidence="8">
    <location>
        <begin position="339"/>
        <end position="378"/>
    </location>
</feature>
<dbReference type="GO" id="GO:0005788">
    <property type="term" value="C:endoplasmic reticulum lumen"/>
    <property type="evidence" value="ECO:0007669"/>
    <property type="project" value="TreeGrafter"/>
</dbReference>
<evidence type="ECO:0000256" key="8">
    <source>
        <dbReference type="SAM" id="MobiDB-lite"/>
    </source>
</evidence>
<accession>A0A397H1G7</accession>
<evidence type="ECO:0000313" key="10">
    <source>
        <dbReference type="EMBL" id="RHZ56985.1"/>
    </source>
</evidence>
<keyword evidence="6" id="KW-0256">Endoplasmic reticulum</keyword>
<protein>
    <recommendedName>
        <fullName evidence="3">Protein OS-9 homolog</fullName>
    </recommendedName>
</protein>
<proteinExistence type="inferred from homology"/>
<keyword evidence="11" id="KW-1185">Reference proteome</keyword>